<dbReference type="HAMAP" id="MF_01341">
    <property type="entry name" value="Ribosomal_uL15"/>
    <property type="match status" value="1"/>
</dbReference>
<evidence type="ECO:0000256" key="1">
    <source>
        <dbReference type="ARBA" id="ARBA00007320"/>
    </source>
</evidence>
<dbReference type="SUPFAM" id="SSF52080">
    <property type="entry name" value="Ribosomal proteins L15p and L18e"/>
    <property type="match status" value="1"/>
</dbReference>
<evidence type="ECO:0000256" key="2">
    <source>
        <dbReference type="ARBA" id="ARBA00022980"/>
    </source>
</evidence>
<organism evidence="6 7">
    <name type="scientific">Microthyrium microscopicum</name>
    <dbReference type="NCBI Taxonomy" id="703497"/>
    <lineage>
        <taxon>Eukaryota</taxon>
        <taxon>Fungi</taxon>
        <taxon>Dikarya</taxon>
        <taxon>Ascomycota</taxon>
        <taxon>Pezizomycotina</taxon>
        <taxon>Dothideomycetes</taxon>
        <taxon>Dothideomycetes incertae sedis</taxon>
        <taxon>Microthyriales</taxon>
        <taxon>Microthyriaceae</taxon>
        <taxon>Microthyrium</taxon>
    </lineage>
</organism>
<dbReference type="InterPro" id="IPR005749">
    <property type="entry name" value="Ribosomal_uL15_bac-type"/>
</dbReference>
<dbReference type="Gene3D" id="3.100.10.10">
    <property type="match status" value="1"/>
</dbReference>
<dbReference type="PANTHER" id="PTHR12934:SF11">
    <property type="entry name" value="LARGE RIBOSOMAL SUBUNIT PROTEIN UL15M"/>
    <property type="match status" value="1"/>
</dbReference>
<accession>A0A6A6UGH5</accession>
<dbReference type="InterPro" id="IPR036227">
    <property type="entry name" value="Ribosomal_uL15/eL18_sf"/>
</dbReference>
<dbReference type="Pfam" id="PF00828">
    <property type="entry name" value="Ribosomal_L27A"/>
    <property type="match status" value="1"/>
</dbReference>
<dbReference type="EMBL" id="MU004234">
    <property type="protein sequence ID" value="KAF2670661.1"/>
    <property type="molecule type" value="Genomic_DNA"/>
</dbReference>
<evidence type="ECO:0000259" key="5">
    <source>
        <dbReference type="Pfam" id="PF00828"/>
    </source>
</evidence>
<keyword evidence="2 6" id="KW-0689">Ribosomal protein</keyword>
<dbReference type="OrthoDB" id="361383at2759"/>
<feature type="compositionally biased region" description="Basic residues" evidence="4">
    <location>
        <begin position="66"/>
        <end position="78"/>
    </location>
</feature>
<evidence type="ECO:0000256" key="3">
    <source>
        <dbReference type="ARBA" id="ARBA00023274"/>
    </source>
</evidence>
<dbReference type="GO" id="GO:0005762">
    <property type="term" value="C:mitochondrial large ribosomal subunit"/>
    <property type="evidence" value="ECO:0007669"/>
    <property type="project" value="TreeGrafter"/>
</dbReference>
<gene>
    <name evidence="6" type="ORF">BT63DRAFT_244455</name>
</gene>
<evidence type="ECO:0000256" key="4">
    <source>
        <dbReference type="SAM" id="MobiDB-lite"/>
    </source>
</evidence>
<dbReference type="InterPro" id="IPR021131">
    <property type="entry name" value="Ribosomal_uL15/eL18"/>
</dbReference>
<reference evidence="6" key="1">
    <citation type="journal article" date="2020" name="Stud. Mycol.">
        <title>101 Dothideomycetes genomes: a test case for predicting lifestyles and emergence of pathogens.</title>
        <authorList>
            <person name="Haridas S."/>
            <person name="Albert R."/>
            <person name="Binder M."/>
            <person name="Bloem J."/>
            <person name="Labutti K."/>
            <person name="Salamov A."/>
            <person name="Andreopoulos B."/>
            <person name="Baker S."/>
            <person name="Barry K."/>
            <person name="Bills G."/>
            <person name="Bluhm B."/>
            <person name="Cannon C."/>
            <person name="Castanera R."/>
            <person name="Culley D."/>
            <person name="Daum C."/>
            <person name="Ezra D."/>
            <person name="Gonzalez J."/>
            <person name="Henrissat B."/>
            <person name="Kuo A."/>
            <person name="Liang C."/>
            <person name="Lipzen A."/>
            <person name="Lutzoni F."/>
            <person name="Magnuson J."/>
            <person name="Mondo S."/>
            <person name="Nolan M."/>
            <person name="Ohm R."/>
            <person name="Pangilinan J."/>
            <person name="Park H.-J."/>
            <person name="Ramirez L."/>
            <person name="Alfaro M."/>
            <person name="Sun H."/>
            <person name="Tritt A."/>
            <person name="Yoshinaga Y."/>
            <person name="Zwiers L.-H."/>
            <person name="Turgeon B."/>
            <person name="Goodwin S."/>
            <person name="Spatafora J."/>
            <person name="Crous P."/>
            <person name="Grigoriev I."/>
        </authorList>
    </citation>
    <scope>NUCLEOTIDE SEQUENCE</scope>
    <source>
        <strain evidence="6">CBS 115976</strain>
    </source>
</reference>
<proteinExistence type="inferred from homology"/>
<dbReference type="InterPro" id="IPR030878">
    <property type="entry name" value="Ribosomal_uL15"/>
</dbReference>
<name>A0A6A6UGH5_9PEZI</name>
<dbReference type="FunFam" id="3.100.10.10:FF:000011">
    <property type="entry name" value="50S ribosomal subunit protein L15"/>
    <property type="match status" value="1"/>
</dbReference>
<feature type="region of interest" description="Disordered" evidence="4">
    <location>
        <begin position="53"/>
        <end position="83"/>
    </location>
</feature>
<comment type="similarity">
    <text evidence="1">Belongs to the universal ribosomal protein uL15 family.</text>
</comment>
<dbReference type="Proteomes" id="UP000799302">
    <property type="component" value="Unassembled WGS sequence"/>
</dbReference>
<keyword evidence="7" id="KW-1185">Reference proteome</keyword>
<sequence length="288" mass="31470">MPCRIPVNASLLGTAPTRHTLRPQPTILSLIFARNASIINTLGNNPGSINKKIIRGRGPGSGKGKTSGRGHGGQKARGKVPFGFQGGQTPEWKVAGIKGFVNRNSENMAEVNLDRLQTWIDQGRINPNRPITVVELMRSGCISSIKDGVKILARGREVLKTPVHLIVSRASTQAIEAIEAVGGTITTRFYTIPAMKNILQGLTHPVHSRLFRPTPISNLVSAPKESQYALPDPTGRKDLEYYRNAAHRGYLSYMVPPGETPSLFFKTPGLHGVKSRKDKASTEDNRIW</sequence>
<protein>
    <submittedName>
        <fullName evidence="6">Ribosomal protein L15</fullName>
    </submittedName>
</protein>
<dbReference type="GO" id="GO:0006412">
    <property type="term" value="P:translation"/>
    <property type="evidence" value="ECO:0007669"/>
    <property type="project" value="InterPro"/>
</dbReference>
<evidence type="ECO:0000313" key="7">
    <source>
        <dbReference type="Proteomes" id="UP000799302"/>
    </source>
</evidence>
<dbReference type="PANTHER" id="PTHR12934">
    <property type="entry name" value="50S RIBOSOMAL PROTEIN L15"/>
    <property type="match status" value="1"/>
</dbReference>
<evidence type="ECO:0000313" key="6">
    <source>
        <dbReference type="EMBL" id="KAF2670661.1"/>
    </source>
</evidence>
<dbReference type="AlphaFoldDB" id="A0A6A6UGH5"/>
<dbReference type="GO" id="GO:0003735">
    <property type="term" value="F:structural constituent of ribosome"/>
    <property type="evidence" value="ECO:0007669"/>
    <property type="project" value="InterPro"/>
</dbReference>
<feature type="domain" description="Large ribosomal subunit protein uL15/eL18" evidence="5">
    <location>
        <begin position="110"/>
        <end position="186"/>
    </location>
</feature>
<dbReference type="NCBIfam" id="TIGR01071">
    <property type="entry name" value="rplO_bact"/>
    <property type="match status" value="1"/>
</dbReference>
<keyword evidence="3" id="KW-0687">Ribonucleoprotein</keyword>